<gene>
    <name evidence="1" type="ORF">C7435_2160</name>
</gene>
<sequence>MPSFTVRKQVDAYVSYYADVEADSAEEAVDLAYESGDTLSWEGGDVSEFDAVRVTALDSELQEISEYSRGDG</sequence>
<evidence type="ECO:0000313" key="2">
    <source>
        <dbReference type="Proteomes" id="UP000273675"/>
    </source>
</evidence>
<comment type="caution">
    <text evidence="1">The sequence shown here is derived from an EMBL/GenBank/DDBJ whole genome shotgun (WGS) entry which is preliminary data.</text>
</comment>
<dbReference type="Proteomes" id="UP000273675">
    <property type="component" value="Unassembled WGS sequence"/>
</dbReference>
<dbReference type="OrthoDB" id="7206672at2"/>
<reference evidence="1 2" key="1">
    <citation type="submission" date="2018-10" db="EMBL/GenBank/DDBJ databases">
        <title>Genomic Encyclopedia of Type Strains, Phase IV (KMG-IV): sequencing the most valuable type-strain genomes for metagenomic binning, comparative biology and taxonomic classification.</title>
        <authorList>
            <person name="Goeker M."/>
        </authorList>
    </citation>
    <scope>NUCLEOTIDE SEQUENCE [LARGE SCALE GENOMIC DNA]</scope>
    <source>
        <strain evidence="1 2">DSM 4734</strain>
    </source>
</reference>
<dbReference type="AlphaFoldDB" id="A0A495D4I5"/>
<dbReference type="RefSeq" id="WP_121211384.1">
    <property type="nucleotide sequence ID" value="NZ_RBIM01000004.1"/>
</dbReference>
<dbReference type="EMBL" id="RBIM01000004">
    <property type="protein sequence ID" value="RKQ96825.1"/>
    <property type="molecule type" value="Genomic_DNA"/>
</dbReference>
<proteinExistence type="predicted"/>
<name>A0A495D4I5_9PROT</name>
<protein>
    <submittedName>
        <fullName evidence="1">Uncharacterized protein</fullName>
    </submittedName>
</protein>
<evidence type="ECO:0000313" key="1">
    <source>
        <dbReference type="EMBL" id="RKQ96825.1"/>
    </source>
</evidence>
<organism evidence="1 2">
    <name type="scientific">Maricaulis maris</name>
    <dbReference type="NCBI Taxonomy" id="74318"/>
    <lineage>
        <taxon>Bacteria</taxon>
        <taxon>Pseudomonadati</taxon>
        <taxon>Pseudomonadota</taxon>
        <taxon>Alphaproteobacteria</taxon>
        <taxon>Maricaulales</taxon>
        <taxon>Maricaulaceae</taxon>
        <taxon>Maricaulis</taxon>
    </lineage>
</organism>
<accession>A0A495D4I5</accession>